<dbReference type="InterPro" id="IPR052020">
    <property type="entry name" value="Cyclic_di-GMP/3'3'-cGAMP_PDE"/>
</dbReference>
<dbReference type="SUPFAM" id="SSF52172">
    <property type="entry name" value="CheY-like"/>
    <property type="match status" value="1"/>
</dbReference>
<dbReference type="InterPro" id="IPR003607">
    <property type="entry name" value="HD/PDEase_dom"/>
</dbReference>
<proteinExistence type="predicted"/>
<reference evidence="4 5" key="1">
    <citation type="journal article" date="2018" name="ISME J.">
        <title>Endosymbiont genomes yield clues of tubeworm success.</title>
        <authorList>
            <person name="Li Y."/>
            <person name="Liles M.R."/>
            <person name="Halanych K.M."/>
        </authorList>
    </citation>
    <scope>NUCLEOTIDE SEQUENCE [LARGE SCALE GENOMIC DNA]</scope>
    <source>
        <strain evidence="4">A1422</strain>
    </source>
</reference>
<feature type="domain" description="HD-GYP" evidence="3">
    <location>
        <begin position="337"/>
        <end position="534"/>
    </location>
</feature>
<name>A0A370DX75_9GAMM</name>
<dbReference type="SMART" id="SM00471">
    <property type="entry name" value="HDc"/>
    <property type="match status" value="1"/>
</dbReference>
<dbReference type="PROSITE" id="PS50110">
    <property type="entry name" value="RESPONSE_REGULATORY"/>
    <property type="match status" value="1"/>
</dbReference>
<evidence type="ECO:0000313" key="5">
    <source>
        <dbReference type="Proteomes" id="UP000255508"/>
    </source>
</evidence>
<gene>
    <name evidence="4" type="ORF">DIZ79_11815</name>
</gene>
<dbReference type="PROSITE" id="PS51832">
    <property type="entry name" value="HD_GYP"/>
    <property type="match status" value="1"/>
</dbReference>
<dbReference type="Gene3D" id="3.40.50.2300">
    <property type="match status" value="1"/>
</dbReference>
<dbReference type="CDD" id="cd00077">
    <property type="entry name" value="HDc"/>
    <property type="match status" value="1"/>
</dbReference>
<dbReference type="Pfam" id="PF13487">
    <property type="entry name" value="HD_5"/>
    <property type="match status" value="1"/>
</dbReference>
<dbReference type="InterPro" id="IPR021800">
    <property type="entry name" value="DUF3369"/>
</dbReference>
<dbReference type="PANTHER" id="PTHR45228:SF9">
    <property type="entry name" value="3'3'-CGAMP-SPECIFIC PHOSPHODIESTERASE 2"/>
    <property type="match status" value="1"/>
</dbReference>
<protein>
    <recommendedName>
        <fullName evidence="6">Phosphodiesterase</fullName>
    </recommendedName>
</protein>
<evidence type="ECO:0000259" key="3">
    <source>
        <dbReference type="PROSITE" id="PS51832"/>
    </source>
</evidence>
<dbReference type="GO" id="GO:0008081">
    <property type="term" value="F:phosphoric diester hydrolase activity"/>
    <property type="evidence" value="ECO:0007669"/>
    <property type="project" value="UniProtKB-ARBA"/>
</dbReference>
<evidence type="ECO:0000313" key="4">
    <source>
        <dbReference type="EMBL" id="RDH89540.1"/>
    </source>
</evidence>
<dbReference type="InterPro" id="IPR011006">
    <property type="entry name" value="CheY-like_superfamily"/>
</dbReference>
<evidence type="ECO:0000259" key="2">
    <source>
        <dbReference type="PROSITE" id="PS50110"/>
    </source>
</evidence>
<dbReference type="AlphaFoldDB" id="A0A370DX75"/>
<feature type="modified residue" description="4-aspartylphosphate" evidence="1">
    <location>
        <position position="94"/>
    </location>
</feature>
<organism evidence="4 5">
    <name type="scientific">endosymbiont of Lamellibrachia luymesi</name>
    <dbReference type="NCBI Taxonomy" id="2200907"/>
    <lineage>
        <taxon>Bacteria</taxon>
        <taxon>Pseudomonadati</taxon>
        <taxon>Pseudomonadota</taxon>
        <taxon>Gammaproteobacteria</taxon>
        <taxon>sulfur-oxidizing symbionts</taxon>
    </lineage>
</organism>
<evidence type="ECO:0008006" key="6">
    <source>
        <dbReference type="Google" id="ProtNLM"/>
    </source>
</evidence>
<evidence type="ECO:0000256" key="1">
    <source>
        <dbReference type="PROSITE-ProRule" id="PRU00169"/>
    </source>
</evidence>
<dbReference type="InterPro" id="IPR001789">
    <property type="entry name" value="Sig_transdc_resp-reg_receiver"/>
</dbReference>
<feature type="domain" description="Response regulatory" evidence="2">
    <location>
        <begin position="39"/>
        <end position="163"/>
    </location>
</feature>
<dbReference type="EMBL" id="QFXD01000214">
    <property type="protein sequence ID" value="RDH89540.1"/>
    <property type="molecule type" value="Genomic_DNA"/>
</dbReference>
<dbReference type="SUPFAM" id="SSF109604">
    <property type="entry name" value="HD-domain/PDEase-like"/>
    <property type="match status" value="1"/>
</dbReference>
<dbReference type="InterPro" id="IPR037522">
    <property type="entry name" value="HD_GYP_dom"/>
</dbReference>
<dbReference type="Pfam" id="PF11849">
    <property type="entry name" value="DUF3369"/>
    <property type="match status" value="1"/>
</dbReference>
<dbReference type="PANTHER" id="PTHR45228">
    <property type="entry name" value="CYCLIC DI-GMP PHOSPHODIESTERASE TM_0186-RELATED"/>
    <property type="match status" value="1"/>
</dbReference>
<keyword evidence="1" id="KW-0597">Phosphoprotein</keyword>
<sequence>MSGEINMHIETNNQSDELMFVDEDVAKPSSIDKALDPWKLLIVDDESDIHRVTCMVLGDFSFMGRSLEFHHAYSDIEARQMLEQHPDLSLILLDVVMEQDDSGLKLVEHIRNVLRNRFVRIILRTGQPGLVPLKKVIVDYDINDYKEKSELTDQKLYATLIASLREYDHLVTIEENRKKIELNKMGLEKIIQASNSIFELQSLRNFAQGVLLQFESLSGVDVHSIYTKVDGFSAIQERSDFKILAGTGYYTDHLEEPVDEILKEEDLNRIRDAVSQQANQYGSDYFVCQVQNSIGQTHVLYVHGNNLSTKGVDRELIEVFNTNISVAFENLHLTQEIEHTQHEIIYTLGEVTEARSYETGFHVKRVGEFSRIMARRYGLDIKQANLLKVAATLHDVGKVGIPDAILNKPGALTETEFDVMKEHAMLGHKILGKSKREMLKTAPVIAHQHHEHFDGSGYPQGLKGDEIDIFARIVAVSDVFDALSSDRIYRPAWNDERIYDYFREHRGSKFDPDIVDTFFDALPELLEIRRSFLIDLSVSPADLSVSISTTLIYCVFQPLLSPLSEGDSK</sequence>
<accession>A0A370DX75</accession>
<dbReference type="Proteomes" id="UP000255508">
    <property type="component" value="Unassembled WGS sequence"/>
</dbReference>
<comment type="caution">
    <text evidence="4">The sequence shown here is derived from an EMBL/GenBank/DDBJ whole genome shotgun (WGS) entry which is preliminary data.</text>
</comment>
<dbReference type="Gene3D" id="1.10.3210.10">
    <property type="entry name" value="Hypothetical protein af1432"/>
    <property type="match status" value="1"/>
</dbReference>
<dbReference type="GO" id="GO:0000160">
    <property type="term" value="P:phosphorelay signal transduction system"/>
    <property type="evidence" value="ECO:0007669"/>
    <property type="project" value="InterPro"/>
</dbReference>